<feature type="region of interest" description="Disordered" evidence="1">
    <location>
        <begin position="39"/>
        <end position="62"/>
    </location>
</feature>
<dbReference type="InterPro" id="IPR044634">
    <property type="entry name" value="Zuotin/DnaJC2"/>
</dbReference>
<dbReference type="Proteomes" id="UP000308365">
    <property type="component" value="Unassembled WGS sequence"/>
</dbReference>
<proteinExistence type="predicted"/>
<dbReference type="Gene3D" id="1.10.10.60">
    <property type="entry name" value="Homeodomain-like"/>
    <property type="match status" value="1"/>
</dbReference>
<dbReference type="GO" id="GO:0043022">
    <property type="term" value="F:ribosome binding"/>
    <property type="evidence" value="ECO:0007669"/>
    <property type="project" value="InterPro"/>
</dbReference>
<dbReference type="GO" id="GO:0006450">
    <property type="term" value="P:regulation of translational fidelity"/>
    <property type="evidence" value="ECO:0007669"/>
    <property type="project" value="InterPro"/>
</dbReference>
<comment type="caution">
    <text evidence="2">The sequence shown here is derived from an EMBL/GenBank/DDBJ whole genome shotgun (WGS) entry which is preliminary data.</text>
</comment>
<evidence type="ECO:0000256" key="1">
    <source>
        <dbReference type="SAM" id="MobiDB-lite"/>
    </source>
</evidence>
<name>A0A4U1EJ93_MONMO</name>
<sequence>FLFLKTLDLNDWKNQNHYAVLGFVHVKYKVMQRETKAAHKAEKKAECPDERREIEKQNRATRAQRKNELNTWNYFPDDEIKPVKMMEEVEKLCDRLELASLLYLNETFASPTKETGIAALPKQKKLMSKLEKRKRKLRLVCAKYLRMQRHQLLKVEMAVKICQKRIDLQLLIKTVSLFLAGTNSRWEVIAKYMNTHSTSGSQKNCQRFYWQRTVSQNLALIRKMTYCVE</sequence>
<feature type="compositionally biased region" description="Basic and acidic residues" evidence="1">
    <location>
        <begin position="39"/>
        <end position="58"/>
    </location>
</feature>
<organism evidence="2 3">
    <name type="scientific">Monodon monoceros</name>
    <name type="common">Narwhal</name>
    <name type="synonym">Ceratodon monodon</name>
    <dbReference type="NCBI Taxonomy" id="40151"/>
    <lineage>
        <taxon>Eukaryota</taxon>
        <taxon>Metazoa</taxon>
        <taxon>Chordata</taxon>
        <taxon>Craniata</taxon>
        <taxon>Vertebrata</taxon>
        <taxon>Euteleostomi</taxon>
        <taxon>Mammalia</taxon>
        <taxon>Eutheria</taxon>
        <taxon>Laurasiatheria</taxon>
        <taxon>Artiodactyla</taxon>
        <taxon>Whippomorpha</taxon>
        <taxon>Cetacea</taxon>
        <taxon>Odontoceti</taxon>
        <taxon>Monodontidae</taxon>
        <taxon>Monodon</taxon>
    </lineage>
</organism>
<dbReference type="GO" id="GO:0051083">
    <property type="term" value="P:'de novo' cotranslational protein folding"/>
    <property type="evidence" value="ECO:0007669"/>
    <property type="project" value="InterPro"/>
</dbReference>
<dbReference type="GO" id="GO:0005829">
    <property type="term" value="C:cytosol"/>
    <property type="evidence" value="ECO:0007669"/>
    <property type="project" value="TreeGrafter"/>
</dbReference>
<accession>A0A4U1EJ93</accession>
<gene>
    <name evidence="2" type="ORF">EI555_006322</name>
</gene>
<dbReference type="GO" id="GO:0030544">
    <property type="term" value="F:Hsp70 protein binding"/>
    <property type="evidence" value="ECO:0007669"/>
    <property type="project" value="InterPro"/>
</dbReference>
<dbReference type="PANTHER" id="PTHR43999:SF1">
    <property type="entry name" value="DNAJ HOMOLOG SUBFAMILY C MEMBER 2"/>
    <property type="match status" value="1"/>
</dbReference>
<dbReference type="PANTHER" id="PTHR43999">
    <property type="entry name" value="DNAJ HOMOLOG SUBFAMILY C MEMBER 2"/>
    <property type="match status" value="1"/>
</dbReference>
<reference evidence="3" key="1">
    <citation type="journal article" date="2019" name="IScience">
        <title>Narwhal Genome Reveals Long-Term Low Genetic Diversity despite Current Large Abundance Size.</title>
        <authorList>
            <person name="Westbury M.V."/>
            <person name="Petersen B."/>
            <person name="Garde E."/>
            <person name="Heide-Jorgensen M.P."/>
            <person name="Lorenzen E.D."/>
        </authorList>
    </citation>
    <scope>NUCLEOTIDE SEQUENCE [LARGE SCALE GENOMIC DNA]</scope>
</reference>
<evidence type="ECO:0000313" key="2">
    <source>
        <dbReference type="EMBL" id="TKC36335.1"/>
    </source>
</evidence>
<dbReference type="AlphaFoldDB" id="A0A4U1EJ93"/>
<dbReference type="EMBL" id="RWIC01001319">
    <property type="protein sequence ID" value="TKC36335.1"/>
    <property type="molecule type" value="Genomic_DNA"/>
</dbReference>
<evidence type="ECO:0000313" key="3">
    <source>
        <dbReference type="Proteomes" id="UP000308365"/>
    </source>
</evidence>
<feature type="non-terminal residue" evidence="2">
    <location>
        <position position="1"/>
    </location>
</feature>
<protein>
    <submittedName>
        <fullName evidence="2">Uncharacterized protein</fullName>
    </submittedName>
</protein>